<sequence length="589" mass="65409">MDPATVALRLGHKTVQRLRTERLRSVESANGVVAAVSLLTTRRLDSNRRLFNSRNALVGLPPSVLRRLLEHSDLAERVSISQTCSALRGLSLSMVHLWREIRLRSNNMLRAFYVMRRAAPAPIFVTLSVDARTSGVVDKFEDFAAAVFPMMEYFDLTVLLLKRYWPVDDADDALQHAQSMSAWCQVRQALTLPSPRMRTLLLTIRSRHGHDPFYLDDQLLGGAECALRFCSLRGIRLPSSGLCNALSSLVTFDYKGGRTKLRMHDVADILRISPCLHTLGLHGLESIADDESVAPVTHPALKKAAIHLAGSPQSAARTAARIFSQVDELVFLSGFINDGMEDELEWGGPVRVYFPLGIYAAVQYGVPPRVTVHTNFERWPPVLASSRLVTVVLHEMEVSRYGSPPSAPNVTDLCIMIASPCDTRRTPISNSIFVETDVAFDYPSLKALSFACARLRRGQSCNSDTALPPRHCTCQDGSTIALSDVSDLITRGVRWSPPGRLLDRVVLAGFSSVVDVDMSRPLDSLRTMTSHLEFAPSLPLDAMSGALMRRKWRNDDLTRVFDGPDVPDIDTIWAMHTRPQSNLIHLMSY</sequence>
<evidence type="ECO:0000313" key="2">
    <source>
        <dbReference type="EMBL" id="KZV94345.1"/>
    </source>
</evidence>
<accession>A0A165J542</accession>
<gene>
    <name evidence="2" type="ORF">EXIGLDRAFT_767200</name>
</gene>
<reference evidence="2 3" key="1">
    <citation type="journal article" date="2016" name="Mol. Biol. Evol.">
        <title>Comparative Genomics of Early-Diverging Mushroom-Forming Fungi Provides Insights into the Origins of Lignocellulose Decay Capabilities.</title>
        <authorList>
            <person name="Nagy L.G."/>
            <person name="Riley R."/>
            <person name="Tritt A."/>
            <person name="Adam C."/>
            <person name="Daum C."/>
            <person name="Floudas D."/>
            <person name="Sun H."/>
            <person name="Yadav J.S."/>
            <person name="Pangilinan J."/>
            <person name="Larsson K.H."/>
            <person name="Matsuura K."/>
            <person name="Barry K."/>
            <person name="Labutti K."/>
            <person name="Kuo R."/>
            <person name="Ohm R.A."/>
            <person name="Bhattacharya S.S."/>
            <person name="Shirouzu T."/>
            <person name="Yoshinaga Y."/>
            <person name="Martin F.M."/>
            <person name="Grigoriev I.V."/>
            <person name="Hibbett D.S."/>
        </authorList>
    </citation>
    <scope>NUCLEOTIDE SEQUENCE [LARGE SCALE GENOMIC DNA]</scope>
    <source>
        <strain evidence="2 3">HHB12029</strain>
    </source>
</reference>
<dbReference type="AlphaFoldDB" id="A0A165J542"/>
<evidence type="ECO:0000259" key="1">
    <source>
        <dbReference type="PROSITE" id="PS50181"/>
    </source>
</evidence>
<evidence type="ECO:0000313" key="3">
    <source>
        <dbReference type="Proteomes" id="UP000077266"/>
    </source>
</evidence>
<proteinExistence type="predicted"/>
<dbReference type="InterPro" id="IPR001810">
    <property type="entry name" value="F-box_dom"/>
</dbReference>
<dbReference type="EMBL" id="KV425974">
    <property type="protein sequence ID" value="KZV94345.1"/>
    <property type="molecule type" value="Genomic_DNA"/>
</dbReference>
<organism evidence="2 3">
    <name type="scientific">Exidia glandulosa HHB12029</name>
    <dbReference type="NCBI Taxonomy" id="1314781"/>
    <lineage>
        <taxon>Eukaryota</taxon>
        <taxon>Fungi</taxon>
        <taxon>Dikarya</taxon>
        <taxon>Basidiomycota</taxon>
        <taxon>Agaricomycotina</taxon>
        <taxon>Agaricomycetes</taxon>
        <taxon>Auriculariales</taxon>
        <taxon>Exidiaceae</taxon>
        <taxon>Exidia</taxon>
    </lineage>
</organism>
<keyword evidence="3" id="KW-1185">Reference proteome</keyword>
<dbReference type="InParanoid" id="A0A165J542"/>
<protein>
    <recommendedName>
        <fullName evidence="1">F-box domain-containing protein</fullName>
    </recommendedName>
</protein>
<dbReference type="Proteomes" id="UP000077266">
    <property type="component" value="Unassembled WGS sequence"/>
</dbReference>
<dbReference type="PROSITE" id="PS50181">
    <property type="entry name" value="FBOX"/>
    <property type="match status" value="1"/>
</dbReference>
<name>A0A165J542_EXIGL</name>
<feature type="domain" description="F-box" evidence="1">
    <location>
        <begin position="54"/>
        <end position="101"/>
    </location>
</feature>